<dbReference type="InterPro" id="IPR050768">
    <property type="entry name" value="UPF0353/GerABKA_families"/>
</dbReference>
<evidence type="ECO:0000313" key="6">
    <source>
        <dbReference type="EMBL" id="KAA9022670.1"/>
    </source>
</evidence>
<sequence length="468" mass="51912">MLYSFPNNIDFMLREFTINKMERRAVLFYIPSLTDTKLIDEEIIKPLIMTDKEITDVPSAMSVSSIRTETGIDKAVNGLNTGDTLLLVEGLRHGYMIKTASAAGRSVEKPQNETTLFGPKESFIEKADINISLIRKRIRSEDFTVEKLTIGARSHNEVFIIYNKELASEKVLSEVKGRIGAISKDAVQNISLLAQHIEDRKRSLVPTVLQTERPDRAASFIEDGYVIVVMNNSPFALVAPSTFWSFYHSGDDHYLRFINGNFTRLLRILAMFITLFTPSAYIAITNYHMEMLPTDLLLAIAGAREMVPFPAILELLMLELAFELIREAGVRVPVPIGPTIGIVGALILGQAGVEANVVSPIVVIVVALSGLSSYAIGDVNLNYTIRITRFAFLIAAGLMGIFGMVLCFMAALIYLTSLKSFGVPYLAPLTPAYKSSGDTVFRRLLTNEILRPGFTKTKDITKDTVRNK</sequence>
<dbReference type="PIRSF" id="PIRSF005690">
    <property type="entry name" value="GerBA"/>
    <property type="match status" value="1"/>
</dbReference>
<dbReference type="GO" id="GO:0009847">
    <property type="term" value="P:spore germination"/>
    <property type="evidence" value="ECO:0007669"/>
    <property type="project" value="UniProtKB-UniRule"/>
</dbReference>
<comment type="similarity">
    <text evidence="2 4">Belongs to the GerABKA family.</text>
</comment>
<keyword evidence="7" id="KW-1185">Reference proteome</keyword>
<evidence type="ECO:0000256" key="3">
    <source>
        <dbReference type="ARBA" id="ARBA00023136"/>
    </source>
</evidence>
<organism evidence="6 7">
    <name type="scientific">Niallia endozanthoxylica</name>
    <dbReference type="NCBI Taxonomy" id="2036016"/>
    <lineage>
        <taxon>Bacteria</taxon>
        <taxon>Bacillati</taxon>
        <taxon>Bacillota</taxon>
        <taxon>Bacilli</taxon>
        <taxon>Bacillales</taxon>
        <taxon>Bacillaceae</taxon>
        <taxon>Niallia</taxon>
    </lineage>
</organism>
<keyword evidence="3 4" id="KW-0472">Membrane</keyword>
<accession>A0A5J5HPS5</accession>
<dbReference type="Pfam" id="PF03323">
    <property type="entry name" value="GerA"/>
    <property type="match status" value="1"/>
</dbReference>
<name>A0A5J5HPS5_9BACI</name>
<protein>
    <submittedName>
        <fullName evidence="6">Spore germination protein</fullName>
    </submittedName>
</protein>
<evidence type="ECO:0000256" key="2">
    <source>
        <dbReference type="ARBA" id="ARBA00005278"/>
    </source>
</evidence>
<feature type="transmembrane region" description="Helical" evidence="5">
    <location>
        <begin position="265"/>
        <end position="284"/>
    </location>
</feature>
<feature type="transmembrane region" description="Helical" evidence="5">
    <location>
        <begin position="357"/>
        <end position="377"/>
    </location>
</feature>
<dbReference type="PANTHER" id="PTHR22550:SF5">
    <property type="entry name" value="LEUCINE ZIPPER PROTEIN 4"/>
    <property type="match status" value="1"/>
</dbReference>
<keyword evidence="5" id="KW-1133">Transmembrane helix</keyword>
<comment type="subcellular location">
    <subcellularLocation>
        <location evidence="4">Cell membrane</location>
    </subcellularLocation>
    <subcellularLocation>
        <location evidence="1">Membrane</location>
        <topology evidence="1">Multi-pass membrane protein</topology>
    </subcellularLocation>
</comment>
<evidence type="ECO:0000256" key="1">
    <source>
        <dbReference type="ARBA" id="ARBA00004141"/>
    </source>
</evidence>
<evidence type="ECO:0000313" key="7">
    <source>
        <dbReference type="Proteomes" id="UP000326671"/>
    </source>
</evidence>
<feature type="transmembrane region" description="Helical" evidence="5">
    <location>
        <begin position="330"/>
        <end position="351"/>
    </location>
</feature>
<dbReference type="OrthoDB" id="9772630at2"/>
<feature type="transmembrane region" description="Helical" evidence="5">
    <location>
        <begin position="296"/>
        <end position="318"/>
    </location>
</feature>
<evidence type="ECO:0000256" key="4">
    <source>
        <dbReference type="PIRNR" id="PIRNR005690"/>
    </source>
</evidence>
<proteinExistence type="inferred from homology"/>
<dbReference type="GO" id="GO:0005886">
    <property type="term" value="C:plasma membrane"/>
    <property type="evidence" value="ECO:0007669"/>
    <property type="project" value="UniProtKB-SubCell"/>
</dbReference>
<dbReference type="PANTHER" id="PTHR22550">
    <property type="entry name" value="SPORE GERMINATION PROTEIN"/>
    <property type="match status" value="1"/>
</dbReference>
<keyword evidence="5" id="KW-0812">Transmembrane</keyword>
<gene>
    <name evidence="6" type="ORF">F4V44_14940</name>
</gene>
<feature type="transmembrane region" description="Helical" evidence="5">
    <location>
        <begin position="389"/>
        <end position="415"/>
    </location>
</feature>
<evidence type="ECO:0000256" key="5">
    <source>
        <dbReference type="SAM" id="Phobius"/>
    </source>
</evidence>
<comment type="caution">
    <text evidence="6">The sequence shown here is derived from an EMBL/GenBank/DDBJ whole genome shotgun (WGS) entry which is preliminary data.</text>
</comment>
<reference evidence="6 7" key="1">
    <citation type="submission" date="2019-09" db="EMBL/GenBank/DDBJ databases">
        <title>Whole genome sequences of isolates from the Mars Exploration Rovers.</title>
        <authorList>
            <person name="Seuylemezian A."/>
            <person name="Vaishampayan P."/>
        </authorList>
    </citation>
    <scope>NUCLEOTIDE SEQUENCE [LARGE SCALE GENOMIC DNA]</scope>
    <source>
        <strain evidence="6 7">MER_TA_151</strain>
    </source>
</reference>
<dbReference type="EMBL" id="VYKL01000022">
    <property type="protein sequence ID" value="KAA9022670.1"/>
    <property type="molecule type" value="Genomic_DNA"/>
</dbReference>
<dbReference type="AlphaFoldDB" id="A0A5J5HPS5"/>
<dbReference type="Proteomes" id="UP000326671">
    <property type="component" value="Unassembled WGS sequence"/>
</dbReference>
<dbReference type="InterPro" id="IPR004995">
    <property type="entry name" value="Spore_Ger"/>
</dbReference>